<evidence type="ECO:0000256" key="3">
    <source>
        <dbReference type="ARBA" id="ARBA00022679"/>
    </source>
</evidence>
<dbReference type="SUPFAM" id="SSF53613">
    <property type="entry name" value="Ribokinase-like"/>
    <property type="match status" value="1"/>
</dbReference>
<evidence type="ECO:0000256" key="1">
    <source>
        <dbReference type="ARBA" id="ARBA00009879"/>
    </source>
</evidence>
<dbReference type="PANTHER" id="PTHR20858">
    <property type="entry name" value="PHOSPHOMETHYLPYRIMIDINE KINASE"/>
    <property type="match status" value="1"/>
</dbReference>
<evidence type="ECO:0000259" key="14">
    <source>
        <dbReference type="Pfam" id="PF08543"/>
    </source>
</evidence>
<evidence type="ECO:0000256" key="7">
    <source>
        <dbReference type="ARBA" id="ARBA00022840"/>
    </source>
</evidence>
<evidence type="ECO:0000256" key="10">
    <source>
        <dbReference type="ARBA" id="ARBA00042348"/>
    </source>
</evidence>
<keyword evidence="4" id="KW-0479">Metal-binding</keyword>
<dbReference type="Pfam" id="PF08543">
    <property type="entry name" value="Phos_pyr_kin"/>
    <property type="match status" value="1"/>
</dbReference>
<evidence type="ECO:0000256" key="9">
    <source>
        <dbReference type="ARBA" id="ARBA00042307"/>
    </source>
</evidence>
<keyword evidence="3 15" id="KW-0808">Transferase</keyword>
<keyword evidence="16" id="KW-1185">Reference proteome</keyword>
<keyword evidence="7" id="KW-0067">ATP-binding</keyword>
<comment type="caution">
    <text evidence="15">The sequence shown here is derived from an EMBL/GenBank/DDBJ whole genome shotgun (WGS) entry which is preliminary data.</text>
</comment>
<dbReference type="InterPro" id="IPR029056">
    <property type="entry name" value="Ribokinase-like"/>
</dbReference>
<dbReference type="PANTHER" id="PTHR20858:SF19">
    <property type="entry name" value="PYRIDOXINE KINASE"/>
    <property type="match status" value="1"/>
</dbReference>
<evidence type="ECO:0000256" key="11">
    <source>
        <dbReference type="ARBA" id="ARBA00042396"/>
    </source>
</evidence>
<sequence>MTIKKVLTVAGSDSSGGAGLQADLKTFEEYGTFGLTAITAIVTMDADNHWHHHVHPMDSELVHEQLTTIFSGGSLDAMKTGMLGSVDTIKLVSNVIDKYDVKSVVIDPVMVCKGGNELVQPENGQAIREYLLPRATIVTPNLFEAGQLSGMAKVSTVADMKEAAQKIIELGTKHVVIKGGKSLEDNKAIDLLYDGSEFTLYDSEKIHTNHNHGAGCTFAAAITAGLAKGLSVKEAVAKAKAFTAEGIRSGFAFNRFVGPVWHGAYNKADQRLHQ</sequence>
<comment type="catalytic activity">
    <reaction evidence="13">
        <text>pyridoxal + ATP = pyridoxal 5'-phosphate + ADP + H(+)</text>
        <dbReference type="Rhea" id="RHEA:10224"/>
        <dbReference type="ChEBI" id="CHEBI:15378"/>
        <dbReference type="ChEBI" id="CHEBI:17310"/>
        <dbReference type="ChEBI" id="CHEBI:30616"/>
        <dbReference type="ChEBI" id="CHEBI:456216"/>
        <dbReference type="ChEBI" id="CHEBI:597326"/>
        <dbReference type="EC" id="2.7.1.35"/>
    </reaction>
</comment>
<evidence type="ECO:0000256" key="6">
    <source>
        <dbReference type="ARBA" id="ARBA00022777"/>
    </source>
</evidence>
<evidence type="ECO:0000313" key="16">
    <source>
        <dbReference type="Proteomes" id="UP001199916"/>
    </source>
</evidence>
<dbReference type="GO" id="GO:0008972">
    <property type="term" value="F:phosphomethylpyrimidine kinase activity"/>
    <property type="evidence" value="ECO:0007669"/>
    <property type="project" value="UniProtKB-EC"/>
</dbReference>
<dbReference type="RefSeq" id="WP_233696149.1">
    <property type="nucleotide sequence ID" value="NZ_JAJNBZ010000003.1"/>
</dbReference>
<comment type="similarity">
    <text evidence="1">Belongs to the ThiD family.</text>
</comment>
<dbReference type="NCBIfam" id="TIGR00097">
    <property type="entry name" value="HMP-P_kinase"/>
    <property type="match status" value="1"/>
</dbReference>
<evidence type="ECO:0000256" key="8">
    <source>
        <dbReference type="ARBA" id="ARBA00022842"/>
    </source>
</evidence>
<keyword evidence="6 15" id="KW-0418">Kinase</keyword>
<keyword evidence="5" id="KW-0547">Nucleotide-binding</keyword>
<dbReference type="InterPro" id="IPR013749">
    <property type="entry name" value="PM/HMP-P_kinase-1"/>
</dbReference>
<dbReference type="InterPro" id="IPR004399">
    <property type="entry name" value="HMP/HMP-P_kinase_dom"/>
</dbReference>
<evidence type="ECO:0000256" key="4">
    <source>
        <dbReference type="ARBA" id="ARBA00022723"/>
    </source>
</evidence>
<evidence type="ECO:0000313" key="15">
    <source>
        <dbReference type="EMBL" id="MCE5169063.1"/>
    </source>
</evidence>
<dbReference type="EC" id="2.7.1.35" evidence="2"/>
<protein>
    <recommendedName>
        <fullName evidence="2">pyridoxal kinase</fullName>
        <ecNumber evidence="2">2.7.1.35</ecNumber>
    </recommendedName>
    <alternativeName>
        <fullName evidence="10">PN/PL/PM kinase</fullName>
    </alternativeName>
    <alternativeName>
        <fullName evidence="11">Pyridoxal kinase</fullName>
    </alternativeName>
    <alternativeName>
        <fullName evidence="9">Pyridoxamine kinase</fullName>
    </alternativeName>
    <alternativeName>
        <fullName evidence="12">Vitamin B6 kinase</fullName>
    </alternativeName>
</protein>
<accession>A0ABS8YAT5</accession>
<name>A0ABS8YAT5_9BACL</name>
<dbReference type="Proteomes" id="UP001199916">
    <property type="component" value="Unassembled WGS sequence"/>
</dbReference>
<evidence type="ECO:0000256" key="13">
    <source>
        <dbReference type="ARBA" id="ARBA00049293"/>
    </source>
</evidence>
<evidence type="ECO:0000256" key="12">
    <source>
        <dbReference type="ARBA" id="ARBA00042531"/>
    </source>
</evidence>
<evidence type="ECO:0000256" key="2">
    <source>
        <dbReference type="ARBA" id="ARBA00012104"/>
    </source>
</evidence>
<gene>
    <name evidence="15" type="primary">thiD</name>
    <name evidence="15" type="ORF">LQV63_07035</name>
</gene>
<reference evidence="15 16" key="1">
    <citation type="submission" date="2021-11" db="EMBL/GenBank/DDBJ databases">
        <title>Draft genome sequence of Paenibacillus profundus YoMME, a new Gram-positive bacteria with exoelectrogenic properties.</title>
        <authorList>
            <person name="Hubenova Y."/>
            <person name="Hubenova E."/>
            <person name="Manasiev Y."/>
            <person name="Peykov S."/>
            <person name="Mitov M."/>
        </authorList>
    </citation>
    <scope>NUCLEOTIDE SEQUENCE [LARGE SCALE GENOMIC DNA]</scope>
    <source>
        <strain evidence="15 16">YoMME</strain>
    </source>
</reference>
<feature type="domain" description="Pyridoxamine kinase/Phosphomethylpyrimidine kinase" evidence="14">
    <location>
        <begin position="13"/>
        <end position="261"/>
    </location>
</feature>
<keyword evidence="8" id="KW-0460">Magnesium</keyword>
<evidence type="ECO:0000256" key="5">
    <source>
        <dbReference type="ARBA" id="ARBA00022741"/>
    </source>
</evidence>
<dbReference type="Gene3D" id="3.40.1190.20">
    <property type="match status" value="1"/>
</dbReference>
<dbReference type="GO" id="GO:0008902">
    <property type="term" value="F:hydroxymethylpyrimidine kinase activity"/>
    <property type="evidence" value="ECO:0007669"/>
    <property type="project" value="UniProtKB-EC"/>
</dbReference>
<proteinExistence type="inferred from homology"/>
<dbReference type="EMBL" id="JAJNBZ010000003">
    <property type="protein sequence ID" value="MCE5169063.1"/>
    <property type="molecule type" value="Genomic_DNA"/>
</dbReference>
<dbReference type="CDD" id="cd01169">
    <property type="entry name" value="HMPP_kinase"/>
    <property type="match status" value="1"/>
</dbReference>
<organism evidence="15 16">
    <name type="scientific">Paenibacillus profundus</name>
    <dbReference type="NCBI Taxonomy" id="1173085"/>
    <lineage>
        <taxon>Bacteria</taxon>
        <taxon>Bacillati</taxon>
        <taxon>Bacillota</taxon>
        <taxon>Bacilli</taxon>
        <taxon>Bacillales</taxon>
        <taxon>Paenibacillaceae</taxon>
        <taxon>Paenibacillus</taxon>
    </lineage>
</organism>